<dbReference type="InterPro" id="IPR001810">
    <property type="entry name" value="F-box_dom"/>
</dbReference>
<dbReference type="Gene3D" id="1.20.1280.50">
    <property type="match status" value="1"/>
</dbReference>
<reference evidence="2 3" key="1">
    <citation type="submission" date="2020-01" db="EMBL/GenBank/DDBJ databases">
        <authorList>
            <consortium name="DOE Joint Genome Institute"/>
            <person name="Haridas S."/>
            <person name="Albert R."/>
            <person name="Binder M."/>
            <person name="Bloem J."/>
            <person name="Labutti K."/>
            <person name="Salamov A."/>
            <person name="Andreopoulos B."/>
            <person name="Baker S.E."/>
            <person name="Barry K."/>
            <person name="Bills G."/>
            <person name="Bluhm B.H."/>
            <person name="Cannon C."/>
            <person name="Castanera R."/>
            <person name="Culley D.E."/>
            <person name="Daum C."/>
            <person name="Ezra D."/>
            <person name="Gonzalez J.B."/>
            <person name="Henrissat B."/>
            <person name="Kuo A."/>
            <person name="Liang C."/>
            <person name="Lipzen A."/>
            <person name="Lutzoni F."/>
            <person name="Magnuson J."/>
            <person name="Mondo S."/>
            <person name="Nolan M."/>
            <person name="Ohm R."/>
            <person name="Pangilinan J."/>
            <person name="Park H.-J.H."/>
            <person name="Ramirez L."/>
            <person name="Alfaro M."/>
            <person name="Sun H."/>
            <person name="Tritt A."/>
            <person name="Yoshinaga Y."/>
            <person name="Zwiers L.-H.L."/>
            <person name="Turgeon B.G."/>
            <person name="Goodwin S.B."/>
            <person name="Spatafora J.W."/>
            <person name="Crous P.W."/>
            <person name="Grigoriev I.V."/>
        </authorList>
    </citation>
    <scope>NUCLEOTIDE SEQUENCE [LARGE SCALE GENOMIC DNA]</scope>
    <source>
        <strain evidence="2 3">CBS 611.86</strain>
    </source>
</reference>
<evidence type="ECO:0000313" key="2">
    <source>
        <dbReference type="EMBL" id="KAF2866429.1"/>
    </source>
</evidence>
<dbReference type="Proteomes" id="UP000481861">
    <property type="component" value="Unassembled WGS sequence"/>
</dbReference>
<name>A0A7C8HZM2_9PLEO</name>
<proteinExistence type="predicted"/>
<dbReference type="EMBL" id="JAADJZ010000028">
    <property type="protein sequence ID" value="KAF2866429.1"/>
    <property type="molecule type" value="Genomic_DNA"/>
</dbReference>
<accession>A0A7C8HZM2</accession>
<organism evidence="2 3">
    <name type="scientific">Massariosphaeria phaeospora</name>
    <dbReference type="NCBI Taxonomy" id="100035"/>
    <lineage>
        <taxon>Eukaryota</taxon>
        <taxon>Fungi</taxon>
        <taxon>Dikarya</taxon>
        <taxon>Ascomycota</taxon>
        <taxon>Pezizomycotina</taxon>
        <taxon>Dothideomycetes</taxon>
        <taxon>Pleosporomycetidae</taxon>
        <taxon>Pleosporales</taxon>
        <taxon>Pleosporales incertae sedis</taxon>
        <taxon>Massariosphaeria</taxon>
    </lineage>
</organism>
<comment type="caution">
    <text evidence="2">The sequence shown here is derived from an EMBL/GenBank/DDBJ whole genome shotgun (WGS) entry which is preliminary data.</text>
</comment>
<dbReference type="SMART" id="SM00256">
    <property type="entry name" value="FBOX"/>
    <property type="match status" value="1"/>
</dbReference>
<dbReference type="PROSITE" id="PS50181">
    <property type="entry name" value="FBOX"/>
    <property type="match status" value="1"/>
</dbReference>
<keyword evidence="3" id="KW-1185">Reference proteome</keyword>
<gene>
    <name evidence="2" type="ORF">BDV95DRAFT_584705</name>
</gene>
<dbReference type="Pfam" id="PF12937">
    <property type="entry name" value="F-box-like"/>
    <property type="match status" value="1"/>
</dbReference>
<feature type="domain" description="F-box" evidence="1">
    <location>
        <begin position="226"/>
        <end position="273"/>
    </location>
</feature>
<evidence type="ECO:0000313" key="3">
    <source>
        <dbReference type="Proteomes" id="UP000481861"/>
    </source>
</evidence>
<dbReference type="AlphaFoldDB" id="A0A7C8HZM2"/>
<protein>
    <recommendedName>
        <fullName evidence="1">F-box domain-containing protein</fullName>
    </recommendedName>
</protein>
<dbReference type="InterPro" id="IPR036047">
    <property type="entry name" value="F-box-like_dom_sf"/>
</dbReference>
<dbReference type="OrthoDB" id="3932329at2759"/>
<evidence type="ECO:0000259" key="1">
    <source>
        <dbReference type="PROSITE" id="PS50181"/>
    </source>
</evidence>
<sequence length="360" mass="41372">MNLDMSMFCVLCGSPFDLEPHIYNIDPDSEHFKWTYDVRLLCNPPALCHLQIDPSGEIAKIDSGSSDVFLSEITRWHMGDGDFFVLNNNHYLTLHNDQTGNLIFPLHDACIQIAVKVIDLDRKVPSRSISTLSLLYRSLCWKFHDRKFYDVGMGMDILGLDSTCDECGPNSMLALSSVSMWSGDYERYLTDPLKVPGITTFLSSILETTPQDGNHSSQTLHATREPEGLENLPNELLDRITDFLPPQSMIALRRVSKTLAVKVRLDHRFWRNNVLDGTLLPHLWELDGAGPELERLRGESRLPNDYIWNWRSLAELLSRRQFPISRRDPRLEGVPDGYWNRCRIWNIVKESLPFDHARFA</sequence>
<dbReference type="SUPFAM" id="SSF81383">
    <property type="entry name" value="F-box domain"/>
    <property type="match status" value="1"/>
</dbReference>